<gene>
    <name evidence="12" type="ORF">THMIRHAT_10990</name>
</gene>
<comment type="subcellular location">
    <subcellularLocation>
        <location evidence="2">Cytoplasm</location>
    </subcellularLocation>
</comment>
<protein>
    <recommendedName>
        <fullName evidence="10">Peptidyl-prolyl cis-trans isomerase</fullName>
        <ecNumber evidence="10">5.2.1.8</ecNumber>
    </recommendedName>
</protein>
<keyword evidence="4" id="KW-0963">Cytoplasm</keyword>
<keyword evidence="5 9" id="KW-0697">Rotamase</keyword>
<dbReference type="Proteomes" id="UP000501466">
    <property type="component" value="Chromosome"/>
</dbReference>
<dbReference type="InterPro" id="IPR046357">
    <property type="entry name" value="PPIase_dom_sf"/>
</dbReference>
<proteinExistence type="inferred from homology"/>
<dbReference type="PANTHER" id="PTHR47861">
    <property type="entry name" value="FKBP-TYPE PEPTIDYL-PROLYL CIS-TRANS ISOMERASE SLYD"/>
    <property type="match status" value="1"/>
</dbReference>
<name>A0A6F8PML3_9GAMM</name>
<comment type="similarity">
    <text evidence="3 10">Belongs to the FKBP-type PPIase family.</text>
</comment>
<dbReference type="Pfam" id="PF00254">
    <property type="entry name" value="FKBP_C"/>
    <property type="match status" value="1"/>
</dbReference>
<dbReference type="Gene3D" id="3.10.50.40">
    <property type="match status" value="1"/>
</dbReference>
<dbReference type="PROSITE" id="PS50059">
    <property type="entry name" value="FKBP_PPIASE"/>
    <property type="match status" value="1"/>
</dbReference>
<dbReference type="KEGG" id="tzo:THMIRHAT_10990"/>
<comment type="catalytic activity">
    <reaction evidence="1 9 10">
        <text>[protein]-peptidylproline (omega=180) = [protein]-peptidylproline (omega=0)</text>
        <dbReference type="Rhea" id="RHEA:16237"/>
        <dbReference type="Rhea" id="RHEA-COMP:10747"/>
        <dbReference type="Rhea" id="RHEA-COMP:10748"/>
        <dbReference type="ChEBI" id="CHEBI:83833"/>
        <dbReference type="ChEBI" id="CHEBI:83834"/>
        <dbReference type="EC" id="5.2.1.8"/>
    </reaction>
</comment>
<dbReference type="SUPFAM" id="SSF54534">
    <property type="entry name" value="FKBP-like"/>
    <property type="match status" value="1"/>
</dbReference>
<evidence type="ECO:0000256" key="10">
    <source>
        <dbReference type="RuleBase" id="RU003915"/>
    </source>
</evidence>
<dbReference type="GO" id="GO:0003755">
    <property type="term" value="F:peptidyl-prolyl cis-trans isomerase activity"/>
    <property type="evidence" value="ECO:0007669"/>
    <property type="project" value="UniProtKB-UniRule"/>
</dbReference>
<keyword evidence="13" id="KW-1185">Reference proteome</keyword>
<dbReference type="EMBL" id="AP021888">
    <property type="protein sequence ID" value="BBP43353.1"/>
    <property type="molecule type" value="Genomic_DNA"/>
</dbReference>
<dbReference type="GO" id="GO:0042026">
    <property type="term" value="P:protein refolding"/>
    <property type="evidence" value="ECO:0007669"/>
    <property type="project" value="UniProtKB-ARBA"/>
</dbReference>
<evidence type="ECO:0000256" key="1">
    <source>
        <dbReference type="ARBA" id="ARBA00000971"/>
    </source>
</evidence>
<evidence type="ECO:0000256" key="6">
    <source>
        <dbReference type="ARBA" id="ARBA00023186"/>
    </source>
</evidence>
<reference evidence="13" key="1">
    <citation type="submission" date="2019-11" db="EMBL/GenBank/DDBJ databases">
        <title>Isolation and characterization of two novel species in the genus Thiomicrorhabdus.</title>
        <authorList>
            <person name="Mochizuki J."/>
            <person name="Kojima H."/>
            <person name="Fukui M."/>
        </authorList>
    </citation>
    <scope>NUCLEOTIDE SEQUENCE [LARGE SCALE GENOMIC DNA]</scope>
    <source>
        <strain evidence="13">AkT22</strain>
    </source>
</reference>
<evidence type="ECO:0000259" key="11">
    <source>
        <dbReference type="PROSITE" id="PS50059"/>
    </source>
</evidence>
<evidence type="ECO:0000256" key="5">
    <source>
        <dbReference type="ARBA" id="ARBA00023110"/>
    </source>
</evidence>
<dbReference type="RefSeq" id="WP_173291168.1">
    <property type="nucleotide sequence ID" value="NZ_AP021888.1"/>
</dbReference>
<feature type="domain" description="PPIase FKBP-type" evidence="11">
    <location>
        <begin position="6"/>
        <end position="95"/>
    </location>
</feature>
<keyword evidence="6" id="KW-0143">Chaperone</keyword>
<dbReference type="GO" id="GO:0005737">
    <property type="term" value="C:cytoplasm"/>
    <property type="evidence" value="ECO:0007669"/>
    <property type="project" value="UniProtKB-SubCell"/>
</dbReference>
<dbReference type="AlphaFoldDB" id="A0A6F8PML3"/>
<dbReference type="InterPro" id="IPR001179">
    <property type="entry name" value="PPIase_FKBP_dom"/>
</dbReference>
<evidence type="ECO:0000256" key="7">
    <source>
        <dbReference type="ARBA" id="ARBA00023235"/>
    </source>
</evidence>
<evidence type="ECO:0000313" key="12">
    <source>
        <dbReference type="EMBL" id="BBP43353.1"/>
    </source>
</evidence>
<dbReference type="EC" id="5.2.1.8" evidence="10"/>
<evidence type="ECO:0000256" key="2">
    <source>
        <dbReference type="ARBA" id="ARBA00004496"/>
    </source>
</evidence>
<evidence type="ECO:0000256" key="8">
    <source>
        <dbReference type="ARBA" id="ARBA00037071"/>
    </source>
</evidence>
<dbReference type="InterPro" id="IPR048261">
    <property type="entry name" value="SlpA/SlyD-like_ins_sf"/>
</dbReference>
<evidence type="ECO:0000256" key="9">
    <source>
        <dbReference type="PROSITE-ProRule" id="PRU00277"/>
    </source>
</evidence>
<evidence type="ECO:0000256" key="3">
    <source>
        <dbReference type="ARBA" id="ARBA00006577"/>
    </source>
</evidence>
<accession>A0A6F8PML3</accession>
<keyword evidence="7 9" id="KW-0413">Isomerase</keyword>
<dbReference type="PANTHER" id="PTHR47861:SF3">
    <property type="entry name" value="FKBP-TYPE PEPTIDYL-PROLYL CIS-TRANS ISOMERASE SLYD"/>
    <property type="match status" value="1"/>
</dbReference>
<evidence type="ECO:0000313" key="13">
    <source>
        <dbReference type="Proteomes" id="UP000501466"/>
    </source>
</evidence>
<dbReference type="Gene3D" id="2.40.10.330">
    <property type="match status" value="1"/>
</dbReference>
<sequence length="161" mass="17561">MKIENNKVALIEYVLSDAEGNQIDASNGQPLAYLHGHHNLIPGLEKELEGKSVSDKFTVTIPAEDAYGPKMDHLVQANVPKEMFQGVENLEVGMRFQAQSDEGMHSVVITQVSDEHVTVDGNHELAGMDLTFAVEIMGIRDATAEEIEHGHAHGAGGHHHH</sequence>
<evidence type="ECO:0000256" key="4">
    <source>
        <dbReference type="ARBA" id="ARBA00022490"/>
    </source>
</evidence>
<organism evidence="12 13">
    <name type="scientific">Thiosulfativibrio zosterae</name>
    <dbReference type="NCBI Taxonomy" id="2675053"/>
    <lineage>
        <taxon>Bacteria</taxon>
        <taxon>Pseudomonadati</taxon>
        <taxon>Pseudomonadota</taxon>
        <taxon>Gammaproteobacteria</taxon>
        <taxon>Thiotrichales</taxon>
        <taxon>Piscirickettsiaceae</taxon>
        <taxon>Thiosulfativibrio</taxon>
    </lineage>
</organism>
<comment type="function">
    <text evidence="8">Also involved in hydrogenase metallocenter assembly, probably by participating in the nickel insertion step. This function in hydrogenase biosynthesis requires chaperone activity and the presence of the metal-binding domain, but not PPIase activity.</text>
</comment>